<reference evidence="4" key="1">
    <citation type="submission" date="2021-01" db="EMBL/GenBank/DDBJ databases">
        <authorList>
            <person name="Corre E."/>
            <person name="Pelletier E."/>
            <person name="Niang G."/>
            <person name="Scheremetjew M."/>
            <person name="Finn R."/>
            <person name="Kale V."/>
            <person name="Holt S."/>
            <person name="Cochrane G."/>
            <person name="Meng A."/>
            <person name="Brown T."/>
            <person name="Cohen L."/>
        </authorList>
    </citation>
    <scope>NUCLEOTIDE SEQUENCE</scope>
    <source>
        <strain evidence="4">CCAP 1951/1</strain>
    </source>
</reference>
<dbReference type="GO" id="GO:0005634">
    <property type="term" value="C:nucleus"/>
    <property type="evidence" value="ECO:0007669"/>
    <property type="project" value="TreeGrafter"/>
</dbReference>
<dbReference type="SUPFAM" id="SSF56300">
    <property type="entry name" value="Metallo-dependent phosphatases"/>
    <property type="match status" value="1"/>
</dbReference>
<comment type="similarity">
    <text evidence="1">Belongs to the PPP phosphatase family.</text>
</comment>
<dbReference type="PANTHER" id="PTHR11668:SF514">
    <property type="entry name" value="SERINE_THREONINE-PROTEIN PHOSPHATASE"/>
    <property type="match status" value="1"/>
</dbReference>
<protein>
    <recommendedName>
        <fullName evidence="1">Serine/threonine-protein phosphatase</fullName>
        <ecNumber evidence="1">3.1.3.16</ecNumber>
    </recommendedName>
</protein>
<proteinExistence type="inferred from homology"/>
<dbReference type="AlphaFoldDB" id="A0A7S1M792"/>
<organism evidence="4">
    <name type="scientific">Neobodo designis</name>
    <name type="common">Flagellated protozoan</name>
    <name type="synonym">Bodo designis</name>
    <dbReference type="NCBI Taxonomy" id="312471"/>
    <lineage>
        <taxon>Eukaryota</taxon>
        <taxon>Discoba</taxon>
        <taxon>Euglenozoa</taxon>
        <taxon>Kinetoplastea</taxon>
        <taxon>Metakinetoplastina</taxon>
        <taxon>Neobodonida</taxon>
        <taxon>Neobodo</taxon>
    </lineage>
</organism>
<dbReference type="PANTHER" id="PTHR11668">
    <property type="entry name" value="SERINE/THREONINE PROTEIN PHOSPHATASE"/>
    <property type="match status" value="1"/>
</dbReference>
<dbReference type="InterPro" id="IPR006186">
    <property type="entry name" value="Ser/Thr-sp_prot-phosphatase"/>
</dbReference>
<dbReference type="Gene3D" id="3.60.21.10">
    <property type="match status" value="1"/>
</dbReference>
<evidence type="ECO:0000259" key="3">
    <source>
        <dbReference type="PROSITE" id="PS00125"/>
    </source>
</evidence>
<dbReference type="PRINTS" id="PR00114">
    <property type="entry name" value="STPHPHTASE"/>
</dbReference>
<accession>A0A7S1M792</accession>
<comment type="catalytic activity">
    <reaction evidence="1">
        <text>O-phospho-L-threonyl-[protein] + H2O = L-threonyl-[protein] + phosphate</text>
        <dbReference type="Rhea" id="RHEA:47004"/>
        <dbReference type="Rhea" id="RHEA-COMP:11060"/>
        <dbReference type="Rhea" id="RHEA-COMP:11605"/>
        <dbReference type="ChEBI" id="CHEBI:15377"/>
        <dbReference type="ChEBI" id="CHEBI:30013"/>
        <dbReference type="ChEBI" id="CHEBI:43474"/>
        <dbReference type="ChEBI" id="CHEBI:61977"/>
        <dbReference type="EC" id="3.1.3.16"/>
    </reaction>
</comment>
<gene>
    <name evidence="4" type="ORF">NDES1114_LOCUS18820</name>
</gene>
<feature type="domain" description="Serine/threonine specific protein phosphatases" evidence="3">
    <location>
        <begin position="182"/>
        <end position="187"/>
    </location>
</feature>
<feature type="region of interest" description="Disordered" evidence="2">
    <location>
        <begin position="1"/>
        <end position="49"/>
    </location>
</feature>
<dbReference type="EC" id="3.1.3.16" evidence="1"/>
<sequence>MADNRNDNHDDDSSGDEAGFKPIASPSFIMSGTAGRTAFPPDSGVDESQLHQPEDISAVFDDVAAASPRWVPAIEKFLKDDCSVTDVLEPAEIDELCNAAIAVLSVEPSLLSIDVVEGSSLAIVGDVHGQFADLVHHILPQKGPKRSFLFLGDYVDRGPQSLEAICLLLALKVTYPRNVFMLRGNHEEAQTSRIYGFFSEAVQKYQNSGTDIWSRVNEVFCHIPVAALVTSANGQRRFFCAHGGLSPDLTDLARVRNIDRVDYGATLDNTSAAIMDGLLWSDPVQEGNSLRFRPNERGCGFVFGPAATQEFCADNNVSLVIRAHQMAMEGYNWSHNQLCLTVFSAPNYCGISNNLGAVAICDSALEPTFVQYKSAPSKAHVGPPAPMALPPFFFR</sequence>
<keyword evidence="1" id="KW-0378">Hydrolase</keyword>
<dbReference type="EMBL" id="HBGF01028414">
    <property type="protein sequence ID" value="CAD9123897.1"/>
    <property type="molecule type" value="Transcribed_RNA"/>
</dbReference>
<evidence type="ECO:0000313" key="4">
    <source>
        <dbReference type="EMBL" id="CAD9123897.1"/>
    </source>
</evidence>
<evidence type="ECO:0000256" key="2">
    <source>
        <dbReference type="SAM" id="MobiDB-lite"/>
    </source>
</evidence>
<dbReference type="PROSITE" id="PS00125">
    <property type="entry name" value="SER_THR_PHOSPHATASE"/>
    <property type="match status" value="1"/>
</dbReference>
<dbReference type="Pfam" id="PF00149">
    <property type="entry name" value="Metallophos"/>
    <property type="match status" value="1"/>
</dbReference>
<dbReference type="GO" id="GO:0004722">
    <property type="term" value="F:protein serine/threonine phosphatase activity"/>
    <property type="evidence" value="ECO:0007669"/>
    <property type="project" value="UniProtKB-EC"/>
</dbReference>
<dbReference type="SMART" id="SM00156">
    <property type="entry name" value="PP2Ac"/>
    <property type="match status" value="1"/>
</dbReference>
<dbReference type="InterPro" id="IPR050341">
    <property type="entry name" value="PP1_catalytic_subunit"/>
</dbReference>
<name>A0A7S1M792_NEODS</name>
<dbReference type="InterPro" id="IPR004843">
    <property type="entry name" value="Calcineurin-like_PHP"/>
</dbReference>
<evidence type="ECO:0000256" key="1">
    <source>
        <dbReference type="RuleBase" id="RU004273"/>
    </source>
</evidence>
<dbReference type="InterPro" id="IPR029052">
    <property type="entry name" value="Metallo-depent_PP-like"/>
</dbReference>
<feature type="compositionally biased region" description="Basic and acidic residues" evidence="2">
    <location>
        <begin position="1"/>
        <end position="12"/>
    </location>
</feature>
<dbReference type="GO" id="GO:0005737">
    <property type="term" value="C:cytoplasm"/>
    <property type="evidence" value="ECO:0007669"/>
    <property type="project" value="TreeGrafter"/>
</dbReference>